<keyword evidence="5" id="KW-0963">Cytoplasm</keyword>
<dbReference type="SUPFAM" id="SSF52833">
    <property type="entry name" value="Thioredoxin-like"/>
    <property type="match status" value="1"/>
</dbReference>
<comment type="caution">
    <text evidence="7">The sequence shown here is derived from an EMBL/GenBank/DDBJ whole genome shotgun (WGS) entry which is preliminary data.</text>
</comment>
<evidence type="ECO:0000259" key="6">
    <source>
        <dbReference type="Pfam" id="PF00462"/>
    </source>
</evidence>
<dbReference type="Gene3D" id="3.40.30.10">
    <property type="entry name" value="Glutaredoxin"/>
    <property type="match status" value="1"/>
</dbReference>
<dbReference type="PROSITE" id="PS51354">
    <property type="entry name" value="GLUTAREDOXIN_2"/>
    <property type="match status" value="1"/>
</dbReference>
<dbReference type="EMBL" id="AMRM01000019">
    <property type="protein sequence ID" value="EKF17757.1"/>
    <property type="molecule type" value="Genomic_DNA"/>
</dbReference>
<dbReference type="RefSeq" id="WP_008598069.1">
    <property type="nucleotide sequence ID" value="NZ_AMRM01000019.1"/>
</dbReference>
<dbReference type="PANTHER" id="PTHR45694:SF18">
    <property type="entry name" value="GLUTAREDOXIN-1-RELATED"/>
    <property type="match status" value="1"/>
</dbReference>
<keyword evidence="4 5" id="KW-0249">Electron transport</keyword>
<dbReference type="GO" id="GO:0015038">
    <property type="term" value="F:glutathione disulfide oxidoreductase activity"/>
    <property type="evidence" value="ECO:0007669"/>
    <property type="project" value="UniProtKB-UniRule"/>
</dbReference>
<evidence type="ECO:0000256" key="4">
    <source>
        <dbReference type="ARBA" id="ARBA00022982"/>
    </source>
</evidence>
<evidence type="ECO:0000313" key="7">
    <source>
        <dbReference type="EMBL" id="EKF17757.1"/>
    </source>
</evidence>
<dbReference type="PATRIC" id="fig|391937.3.peg.3274"/>
<dbReference type="InterPro" id="IPR036249">
    <property type="entry name" value="Thioredoxin-like_sf"/>
</dbReference>
<dbReference type="InterPro" id="IPR014025">
    <property type="entry name" value="Glutaredoxin_subgr"/>
</dbReference>
<dbReference type="InterPro" id="IPR011900">
    <property type="entry name" value="GRX_bact"/>
</dbReference>
<dbReference type="Pfam" id="PF00462">
    <property type="entry name" value="Glutaredoxin"/>
    <property type="match status" value="1"/>
</dbReference>
<evidence type="ECO:0000256" key="1">
    <source>
        <dbReference type="ARBA" id="ARBA00002549"/>
    </source>
</evidence>
<comment type="similarity">
    <text evidence="2 5">Belongs to the glutaredoxin family.</text>
</comment>
<gene>
    <name evidence="7" type="ORF">NA2_15943</name>
</gene>
<feature type="domain" description="Glutaredoxin" evidence="6">
    <location>
        <begin position="4"/>
        <end position="64"/>
    </location>
</feature>
<dbReference type="Proteomes" id="UP000006786">
    <property type="component" value="Unassembled WGS sequence"/>
</dbReference>
<keyword evidence="8" id="KW-1185">Reference proteome</keyword>
<evidence type="ECO:0000313" key="8">
    <source>
        <dbReference type="Proteomes" id="UP000006786"/>
    </source>
</evidence>
<dbReference type="OrthoDB" id="9814618at2"/>
<dbReference type="GO" id="GO:0005737">
    <property type="term" value="C:cytoplasm"/>
    <property type="evidence" value="ECO:0007669"/>
    <property type="project" value="TreeGrafter"/>
</dbReference>
<dbReference type="PANTHER" id="PTHR45694">
    <property type="entry name" value="GLUTAREDOXIN 2"/>
    <property type="match status" value="1"/>
</dbReference>
<dbReference type="InterPro" id="IPR002109">
    <property type="entry name" value="Glutaredoxin"/>
</dbReference>
<organism evidence="7 8">
    <name type="scientific">Nitratireductor pacificus pht-3B</name>
    <dbReference type="NCBI Taxonomy" id="391937"/>
    <lineage>
        <taxon>Bacteria</taxon>
        <taxon>Pseudomonadati</taxon>
        <taxon>Pseudomonadota</taxon>
        <taxon>Alphaproteobacteria</taxon>
        <taxon>Hyphomicrobiales</taxon>
        <taxon>Phyllobacteriaceae</taxon>
        <taxon>Nitratireductor</taxon>
    </lineage>
</organism>
<dbReference type="PRINTS" id="PR00160">
    <property type="entry name" value="GLUTAREDOXIN"/>
</dbReference>
<keyword evidence="5" id="KW-0676">Redox-active center</keyword>
<dbReference type="CDD" id="cd03418">
    <property type="entry name" value="GRX_GRXb_1_3_like"/>
    <property type="match status" value="1"/>
</dbReference>
<accession>K2MKI5</accession>
<protein>
    <recommendedName>
        <fullName evidence="5">Glutaredoxin</fullName>
    </recommendedName>
</protein>
<evidence type="ECO:0000256" key="2">
    <source>
        <dbReference type="ARBA" id="ARBA00007787"/>
    </source>
</evidence>
<dbReference type="STRING" id="391937.NA2_15943"/>
<comment type="function">
    <text evidence="1 5">Has a glutathione-disulfide oxidoreductase activity in the presence of NADPH and glutathione reductase. Reduces low molecular weight disulfides and proteins.</text>
</comment>
<dbReference type="eggNOG" id="COG0695">
    <property type="taxonomic scope" value="Bacteria"/>
</dbReference>
<dbReference type="GO" id="GO:0034599">
    <property type="term" value="P:cellular response to oxidative stress"/>
    <property type="evidence" value="ECO:0007669"/>
    <property type="project" value="TreeGrafter"/>
</dbReference>
<reference evidence="7 8" key="1">
    <citation type="journal article" date="2012" name="J. Bacteriol.">
        <title>Genome Sequence of Nitratireductor pacificus Type Strain pht-3B.</title>
        <authorList>
            <person name="Lai Q."/>
            <person name="Li G."/>
            <person name="Shao Z."/>
        </authorList>
    </citation>
    <scope>NUCLEOTIDE SEQUENCE [LARGE SCALE GENOMIC DNA]</scope>
    <source>
        <strain evidence="8">pht-3B</strain>
    </source>
</reference>
<sequence>MADVTIYTRMMCGYCAAAKRLLERKGVSFTEHDASFSPELRQEMIQRANGRSTFPQIFIGSVHVGGSDELHALEREGRLDTLLAGANA</sequence>
<evidence type="ECO:0000256" key="3">
    <source>
        <dbReference type="ARBA" id="ARBA00022448"/>
    </source>
</evidence>
<proteinExistence type="inferred from homology"/>
<keyword evidence="3 5" id="KW-0813">Transport</keyword>
<dbReference type="GO" id="GO:0045454">
    <property type="term" value="P:cell redox homeostasis"/>
    <property type="evidence" value="ECO:0007669"/>
    <property type="project" value="InterPro"/>
</dbReference>
<dbReference type="AlphaFoldDB" id="K2MKI5"/>
<name>K2MKI5_9HYPH</name>
<evidence type="ECO:0000256" key="5">
    <source>
        <dbReference type="RuleBase" id="RU364065"/>
    </source>
</evidence>
<dbReference type="NCBIfam" id="TIGR02181">
    <property type="entry name" value="GRX_bact"/>
    <property type="match status" value="1"/>
</dbReference>